<dbReference type="Pfam" id="PF01370">
    <property type="entry name" value="Epimerase"/>
    <property type="match status" value="1"/>
</dbReference>
<keyword evidence="7" id="KW-1185">Reference proteome</keyword>
<dbReference type="SUPFAM" id="SSF51735">
    <property type="entry name" value="NAD(P)-binding Rossmann-fold domains"/>
    <property type="match status" value="1"/>
</dbReference>
<dbReference type="GO" id="GO:0005829">
    <property type="term" value="C:cytosol"/>
    <property type="evidence" value="ECO:0007669"/>
    <property type="project" value="TreeGrafter"/>
</dbReference>
<dbReference type="InterPro" id="IPR036291">
    <property type="entry name" value="NAD(P)-bd_dom_sf"/>
</dbReference>
<reference evidence="6 7" key="1">
    <citation type="submission" date="2016-04" db="EMBL/GenBank/DDBJ databases">
        <title>A degradative enzymes factory behind the ericoid mycorrhizal symbiosis.</title>
        <authorList>
            <consortium name="DOE Joint Genome Institute"/>
            <person name="Martino E."/>
            <person name="Morin E."/>
            <person name="Grelet G."/>
            <person name="Kuo A."/>
            <person name="Kohler A."/>
            <person name="Daghino S."/>
            <person name="Barry K."/>
            <person name="Choi C."/>
            <person name="Cichocki N."/>
            <person name="Clum A."/>
            <person name="Copeland A."/>
            <person name="Hainaut M."/>
            <person name="Haridas S."/>
            <person name="Labutti K."/>
            <person name="Lindquist E."/>
            <person name="Lipzen A."/>
            <person name="Khouja H.-R."/>
            <person name="Murat C."/>
            <person name="Ohm R."/>
            <person name="Olson A."/>
            <person name="Spatafora J."/>
            <person name="Veneault-Fourrey C."/>
            <person name="Henrissat B."/>
            <person name="Grigoriev I."/>
            <person name="Martin F."/>
            <person name="Perotto S."/>
        </authorList>
    </citation>
    <scope>NUCLEOTIDE SEQUENCE [LARGE SCALE GENOMIC DNA]</scope>
    <source>
        <strain evidence="6 7">F</strain>
    </source>
</reference>
<accession>A0A2J6S1V4</accession>
<gene>
    <name evidence="6" type="ORF">L207DRAFT_542353</name>
</gene>
<protein>
    <submittedName>
        <fullName evidence="6">UDP-glucose 4-epimerase</fullName>
    </submittedName>
</protein>
<dbReference type="InterPro" id="IPR001509">
    <property type="entry name" value="Epimerase_deHydtase"/>
</dbReference>
<dbReference type="AlphaFoldDB" id="A0A2J6S1V4"/>
<dbReference type="PANTHER" id="PTHR43725">
    <property type="entry name" value="UDP-GLUCOSE 4-EPIMERASE"/>
    <property type="match status" value="1"/>
</dbReference>
<dbReference type="OrthoDB" id="9402762at2759"/>
<dbReference type="EMBL" id="KZ613941">
    <property type="protein sequence ID" value="PMD44744.1"/>
    <property type="molecule type" value="Genomic_DNA"/>
</dbReference>
<evidence type="ECO:0000256" key="3">
    <source>
        <dbReference type="ARBA" id="ARBA00023235"/>
    </source>
</evidence>
<evidence type="ECO:0000259" key="5">
    <source>
        <dbReference type="Pfam" id="PF01370"/>
    </source>
</evidence>
<feature type="region of interest" description="Disordered" evidence="4">
    <location>
        <begin position="1"/>
        <end position="26"/>
    </location>
</feature>
<sequence length="405" mass="44764">MDTPPSWHTGASTPDEHSFTPFSRPETPETANDFVLVVGGLGYIGSHTSWELLKAGFNVIIVDNLSNSFRSVRDRLEHLRVKYYQSQVLQPTLDFYEADYRDQRTMRAIVSKYSTQLETHQSKSTAGGNSTITGVIHFAAYKAVTESFQKPLDYYANNVAGMIDFCALLNEFSIKTLVFSSSATVYGELANKGGRLLEEYCDSSSCRGLTSPYGRTKWMCEAILNDIAVSDPEWTVIALRYFNPIGCDESGMLGEDPRDTPNNLMPIVVKVMTGELPVLNIYGSDWDTVDGTAIRDFVHVSDLARGHLAALNAKEKLGRGFKTFNLGTGTGHSVKEVVASMERVSGRAIPTNTVGRRDGDVAICMAEPSKSLISLGWIRQKTLDDCCRDICRFLNLDVQSAEAWS</sequence>
<dbReference type="Gene3D" id="3.90.25.10">
    <property type="entry name" value="UDP-galactose 4-epimerase, domain 1"/>
    <property type="match status" value="1"/>
</dbReference>
<feature type="domain" description="NAD-dependent epimerase/dehydratase" evidence="5">
    <location>
        <begin position="35"/>
        <end position="327"/>
    </location>
</feature>
<dbReference type="PANTHER" id="PTHR43725:SF3">
    <property type="entry name" value="UDP-GLUCOSE 4-EPIMERASE (EUROFUNG)"/>
    <property type="match status" value="1"/>
</dbReference>
<evidence type="ECO:0000256" key="4">
    <source>
        <dbReference type="SAM" id="MobiDB-lite"/>
    </source>
</evidence>
<keyword evidence="2" id="KW-0520">NAD</keyword>
<dbReference type="NCBIfam" id="TIGR01179">
    <property type="entry name" value="galE"/>
    <property type="match status" value="1"/>
</dbReference>
<dbReference type="STRING" id="1149755.A0A2J6S1V4"/>
<evidence type="ECO:0000313" key="7">
    <source>
        <dbReference type="Proteomes" id="UP000235786"/>
    </source>
</evidence>
<dbReference type="GO" id="GO:0003978">
    <property type="term" value="F:UDP-glucose 4-epimerase activity"/>
    <property type="evidence" value="ECO:0007669"/>
    <property type="project" value="InterPro"/>
</dbReference>
<dbReference type="InterPro" id="IPR005886">
    <property type="entry name" value="UDP_G4E"/>
</dbReference>
<name>A0A2J6S1V4_HYAVF</name>
<dbReference type="Gene3D" id="3.40.50.720">
    <property type="entry name" value="NAD(P)-binding Rossmann-like Domain"/>
    <property type="match status" value="1"/>
</dbReference>
<dbReference type="CDD" id="cd05247">
    <property type="entry name" value="UDP_G4E_1_SDR_e"/>
    <property type="match status" value="1"/>
</dbReference>
<proteinExistence type="predicted"/>
<dbReference type="Proteomes" id="UP000235786">
    <property type="component" value="Unassembled WGS sequence"/>
</dbReference>
<keyword evidence="3" id="KW-0413">Isomerase</keyword>
<organism evidence="6 7">
    <name type="scientific">Hyaloscypha variabilis (strain UAMH 11265 / GT02V1 / F)</name>
    <name type="common">Meliniomyces variabilis</name>
    <dbReference type="NCBI Taxonomy" id="1149755"/>
    <lineage>
        <taxon>Eukaryota</taxon>
        <taxon>Fungi</taxon>
        <taxon>Dikarya</taxon>
        <taxon>Ascomycota</taxon>
        <taxon>Pezizomycotina</taxon>
        <taxon>Leotiomycetes</taxon>
        <taxon>Helotiales</taxon>
        <taxon>Hyaloscyphaceae</taxon>
        <taxon>Hyaloscypha</taxon>
        <taxon>Hyaloscypha variabilis</taxon>
    </lineage>
</organism>
<evidence type="ECO:0000313" key="6">
    <source>
        <dbReference type="EMBL" id="PMD44744.1"/>
    </source>
</evidence>
<comment type="cofactor">
    <cofactor evidence="1">
        <name>NAD(+)</name>
        <dbReference type="ChEBI" id="CHEBI:57540"/>
    </cofactor>
</comment>
<dbReference type="GO" id="GO:0006012">
    <property type="term" value="P:galactose metabolic process"/>
    <property type="evidence" value="ECO:0007669"/>
    <property type="project" value="InterPro"/>
</dbReference>
<evidence type="ECO:0000256" key="2">
    <source>
        <dbReference type="ARBA" id="ARBA00023027"/>
    </source>
</evidence>
<evidence type="ECO:0000256" key="1">
    <source>
        <dbReference type="ARBA" id="ARBA00001911"/>
    </source>
</evidence>